<evidence type="ECO:0000259" key="2">
    <source>
        <dbReference type="Pfam" id="PF25583"/>
    </source>
</evidence>
<dbReference type="GO" id="GO:0003677">
    <property type="term" value="F:DNA binding"/>
    <property type="evidence" value="ECO:0007669"/>
    <property type="project" value="UniProtKB-KW"/>
</dbReference>
<gene>
    <name evidence="3" type="ORF">SAMN02745751_00632</name>
</gene>
<dbReference type="STRING" id="1121476.SAMN02745751_00632"/>
<evidence type="ECO:0000259" key="1">
    <source>
        <dbReference type="Pfam" id="PF08279"/>
    </source>
</evidence>
<dbReference type="PANTHER" id="PTHR34580">
    <property type="match status" value="1"/>
</dbReference>
<evidence type="ECO:0000313" key="4">
    <source>
        <dbReference type="Proteomes" id="UP000184052"/>
    </source>
</evidence>
<feature type="domain" description="Helix-turn-helix type 11" evidence="1">
    <location>
        <begin position="8"/>
        <end position="60"/>
    </location>
</feature>
<dbReference type="Proteomes" id="UP000184052">
    <property type="component" value="Unassembled WGS sequence"/>
</dbReference>
<dbReference type="InterPro" id="IPR057727">
    <property type="entry name" value="WCX_dom"/>
</dbReference>
<dbReference type="InterPro" id="IPR051534">
    <property type="entry name" value="CBASS_pafABC_assoc_protein"/>
</dbReference>
<accession>A0A1M6C9K2</accession>
<name>A0A1M6C9K2_9FIRM</name>
<dbReference type="SUPFAM" id="SSF46785">
    <property type="entry name" value="Winged helix' DNA-binding domain"/>
    <property type="match status" value="1"/>
</dbReference>
<dbReference type="Pfam" id="PF25583">
    <property type="entry name" value="WCX"/>
    <property type="match status" value="1"/>
</dbReference>
<proteinExistence type="predicted"/>
<dbReference type="InterPro" id="IPR036390">
    <property type="entry name" value="WH_DNA-bd_sf"/>
</dbReference>
<dbReference type="EMBL" id="FQZL01000005">
    <property type="protein sequence ID" value="SHI57702.1"/>
    <property type="molecule type" value="Genomic_DNA"/>
</dbReference>
<feature type="domain" description="WCX" evidence="2">
    <location>
        <begin position="248"/>
        <end position="309"/>
    </location>
</feature>
<sequence length="313" mass="36086">MGELSNSLKMLAILSSRGKMKSQELADMLGVTRRQVQRYKKELTDIGVDIKTERGKNGGYHIEQNVFLNTMVFDPEDRRVLDEVARKLETENSEFKNDFRLVYDKLIAYMNHNEYGKGEKFSVYMEFTDDGRIEHRKMILDIQSAIYCDKKIDAAFKSGAGRLEKDVFRPMKIVYRNGDAYLVSFSESTSMLKNIRIEDIVSIEVMEDRFNNGLDMMLKDHVANSFLLEGVGQIRFKLKIESPYSSIASLKTWSSDQLVVDLHDGSIYFEATACNRNDVVDWVLSMRDGCSVLEPEELKNEVRDIIMKMQSKV</sequence>
<dbReference type="PANTHER" id="PTHR34580:SF1">
    <property type="entry name" value="PROTEIN PAFC"/>
    <property type="match status" value="1"/>
</dbReference>
<organism evidence="3 4">
    <name type="scientific">Dethiosulfatibacter aminovorans DSM 17477</name>
    <dbReference type="NCBI Taxonomy" id="1121476"/>
    <lineage>
        <taxon>Bacteria</taxon>
        <taxon>Bacillati</taxon>
        <taxon>Bacillota</taxon>
        <taxon>Tissierellia</taxon>
        <taxon>Dethiosulfatibacter</taxon>
    </lineage>
</organism>
<protein>
    <submittedName>
        <fullName evidence="3">Predicted DNA-binding transcriptional regulator YafY, contains an HTH and WYL domains</fullName>
    </submittedName>
</protein>
<dbReference type="AlphaFoldDB" id="A0A1M6C9K2"/>
<keyword evidence="4" id="KW-1185">Reference proteome</keyword>
<dbReference type="Gene3D" id="1.10.10.10">
    <property type="entry name" value="Winged helix-like DNA-binding domain superfamily/Winged helix DNA-binding domain"/>
    <property type="match status" value="1"/>
</dbReference>
<keyword evidence="3" id="KW-0238">DNA-binding</keyword>
<dbReference type="InterPro" id="IPR036388">
    <property type="entry name" value="WH-like_DNA-bd_sf"/>
</dbReference>
<dbReference type="InterPro" id="IPR013196">
    <property type="entry name" value="HTH_11"/>
</dbReference>
<dbReference type="PROSITE" id="PS52050">
    <property type="entry name" value="WYL"/>
    <property type="match status" value="1"/>
</dbReference>
<evidence type="ECO:0000313" key="3">
    <source>
        <dbReference type="EMBL" id="SHI57702.1"/>
    </source>
</evidence>
<dbReference type="Pfam" id="PF08279">
    <property type="entry name" value="HTH_11"/>
    <property type="match status" value="1"/>
</dbReference>
<reference evidence="3 4" key="1">
    <citation type="submission" date="2016-11" db="EMBL/GenBank/DDBJ databases">
        <authorList>
            <person name="Jaros S."/>
            <person name="Januszkiewicz K."/>
            <person name="Wedrychowicz H."/>
        </authorList>
    </citation>
    <scope>NUCLEOTIDE SEQUENCE [LARGE SCALE GENOMIC DNA]</scope>
    <source>
        <strain evidence="3 4">DSM 17477</strain>
    </source>
</reference>